<evidence type="ECO:0000256" key="1">
    <source>
        <dbReference type="SAM" id="MobiDB-lite"/>
    </source>
</evidence>
<protein>
    <submittedName>
        <fullName evidence="2">Uncharacterized protein</fullName>
    </submittedName>
</protein>
<organism evidence="2 3">
    <name type="scientific">Saprolegnia diclina (strain VS20)</name>
    <dbReference type="NCBI Taxonomy" id="1156394"/>
    <lineage>
        <taxon>Eukaryota</taxon>
        <taxon>Sar</taxon>
        <taxon>Stramenopiles</taxon>
        <taxon>Oomycota</taxon>
        <taxon>Saprolegniomycetes</taxon>
        <taxon>Saprolegniales</taxon>
        <taxon>Saprolegniaceae</taxon>
        <taxon>Saprolegnia</taxon>
    </lineage>
</organism>
<evidence type="ECO:0000313" key="3">
    <source>
        <dbReference type="Proteomes" id="UP000030762"/>
    </source>
</evidence>
<feature type="compositionally biased region" description="Low complexity" evidence="1">
    <location>
        <begin position="1"/>
        <end position="24"/>
    </location>
</feature>
<feature type="compositionally biased region" description="Basic and acidic residues" evidence="1">
    <location>
        <begin position="44"/>
        <end position="66"/>
    </location>
</feature>
<feature type="region of interest" description="Disordered" evidence="1">
    <location>
        <begin position="1"/>
        <end position="98"/>
    </location>
</feature>
<name>T0QYE5_SAPDV</name>
<reference evidence="2 3" key="1">
    <citation type="submission" date="2012-04" db="EMBL/GenBank/DDBJ databases">
        <title>The Genome Sequence of Saprolegnia declina VS20.</title>
        <authorList>
            <consortium name="The Broad Institute Genome Sequencing Platform"/>
            <person name="Russ C."/>
            <person name="Nusbaum C."/>
            <person name="Tyler B."/>
            <person name="van West P."/>
            <person name="Dieguez-Uribeondo J."/>
            <person name="de Bruijn I."/>
            <person name="Tripathy S."/>
            <person name="Jiang R."/>
            <person name="Young S.K."/>
            <person name="Zeng Q."/>
            <person name="Gargeya S."/>
            <person name="Fitzgerald M."/>
            <person name="Haas B."/>
            <person name="Abouelleil A."/>
            <person name="Alvarado L."/>
            <person name="Arachchi H.M."/>
            <person name="Berlin A."/>
            <person name="Chapman S.B."/>
            <person name="Goldberg J."/>
            <person name="Griggs A."/>
            <person name="Gujja S."/>
            <person name="Hansen M."/>
            <person name="Howarth C."/>
            <person name="Imamovic A."/>
            <person name="Larimer J."/>
            <person name="McCowen C."/>
            <person name="Montmayeur A."/>
            <person name="Murphy C."/>
            <person name="Neiman D."/>
            <person name="Pearson M."/>
            <person name="Priest M."/>
            <person name="Roberts A."/>
            <person name="Saif S."/>
            <person name="Shea T."/>
            <person name="Sisk P."/>
            <person name="Sykes S."/>
            <person name="Wortman J."/>
            <person name="Nusbaum C."/>
            <person name="Birren B."/>
        </authorList>
    </citation>
    <scope>NUCLEOTIDE SEQUENCE [LARGE SCALE GENOMIC DNA]</scope>
    <source>
        <strain evidence="2 3">VS20</strain>
    </source>
</reference>
<evidence type="ECO:0000313" key="2">
    <source>
        <dbReference type="EMBL" id="EQC24778.1"/>
    </source>
</evidence>
<dbReference type="VEuPathDB" id="FungiDB:SDRG_17330"/>
<gene>
    <name evidence="2" type="ORF">SDRG_17330</name>
</gene>
<keyword evidence="3" id="KW-1185">Reference proteome</keyword>
<dbReference type="GeneID" id="19958057"/>
<dbReference type="InParanoid" id="T0QYE5"/>
<sequence>MGSASPSVVVSASVAASPSSAPPVQSDDDDESLLGWGFSAAQRAGDREQQRLATLEQERQARRTRDDEEDEAAYARFRAGVQADHVEQSRPPPRVHVDAPEYVPSAAPSIDVRSLHYPALSSAPQPSVNQLPIFSGHGVNKPPVYGPRGVMTEHQAQFAKEFIVYSRKQALLCLSAARA</sequence>
<dbReference type="Proteomes" id="UP000030762">
    <property type="component" value="Unassembled WGS sequence"/>
</dbReference>
<proteinExistence type="predicted"/>
<dbReference type="RefSeq" id="XP_008621793.1">
    <property type="nucleotide sequence ID" value="XM_008623571.1"/>
</dbReference>
<dbReference type="AlphaFoldDB" id="T0QYE5"/>
<accession>T0QYE5</accession>
<dbReference type="EMBL" id="JH767401">
    <property type="protein sequence ID" value="EQC24778.1"/>
    <property type="molecule type" value="Genomic_DNA"/>
</dbReference>